<comment type="catalytic activity">
    <reaction evidence="7">
        <text>oxaloacetate + ATP = phosphoenolpyruvate + ADP + CO2</text>
        <dbReference type="Rhea" id="RHEA:18617"/>
        <dbReference type="ChEBI" id="CHEBI:16452"/>
        <dbReference type="ChEBI" id="CHEBI:16526"/>
        <dbReference type="ChEBI" id="CHEBI:30616"/>
        <dbReference type="ChEBI" id="CHEBI:58702"/>
        <dbReference type="ChEBI" id="CHEBI:456216"/>
        <dbReference type="EC" id="4.1.1.49"/>
    </reaction>
</comment>
<name>A0AAP0QNG3_9ROSI</name>
<dbReference type="GO" id="GO:0006094">
    <property type="term" value="P:gluconeogenesis"/>
    <property type="evidence" value="ECO:0007669"/>
    <property type="project" value="InterPro"/>
</dbReference>
<evidence type="ECO:0000256" key="2">
    <source>
        <dbReference type="ARBA" id="ARBA00006052"/>
    </source>
</evidence>
<accession>A0AAP0QNG3</accession>
<dbReference type="AlphaFoldDB" id="A0AAP0QNG3"/>
<sequence length="440" mass="46579">MQFQPDMLSRKLKQLCFPGRAFSYGLNWALAGRGVVVNDKAFQNLTTSELQQKGATIAESLSGLPVYVRGNLLGGSSDISKAQYAKLLKQVTAHLSSIANVFVQDGAVGSSSECDAKVRVISDSPSALLKLSSILWKTPSRAVSHDSCPLTVYVTTSISPGVVNAVGLRAQGDNGFIAADIERSSLILCGKGFSDANGVKEALAALSGPVIIARGGLLLCARVLVSGDSVILLFAPEDTIQRCANLLVSADAGVIVSSHGVAPLFQTGDSGGPYTFKLPTVAILASCDGIRTKETLRCNSPNVLLDVINPGSANTSDTLQNGSGIIPSVAKLSPGQAAYHFLAGYQNGKFFPAYSKFAYIDALELAKAFMSKLKDHQILSYLVNAKKGETSITGKDLLEMVPSMLAKNFPPFEPKGGELQEKYKSFLLSKFRGIPKGFSF</sequence>
<comment type="similarity">
    <text evidence="2">Belongs to the phosphoenolpyruvate carboxykinase (ATP) family.</text>
</comment>
<organism evidence="8 9">
    <name type="scientific">Citrus x changshan-huyou</name>
    <dbReference type="NCBI Taxonomy" id="2935761"/>
    <lineage>
        <taxon>Eukaryota</taxon>
        <taxon>Viridiplantae</taxon>
        <taxon>Streptophyta</taxon>
        <taxon>Embryophyta</taxon>
        <taxon>Tracheophyta</taxon>
        <taxon>Spermatophyta</taxon>
        <taxon>Magnoliopsida</taxon>
        <taxon>eudicotyledons</taxon>
        <taxon>Gunneridae</taxon>
        <taxon>Pentapetalae</taxon>
        <taxon>rosids</taxon>
        <taxon>malvids</taxon>
        <taxon>Sapindales</taxon>
        <taxon>Rutaceae</taxon>
        <taxon>Aurantioideae</taxon>
        <taxon>Citrus</taxon>
    </lineage>
</organism>
<dbReference type="SUPFAM" id="SSF68923">
    <property type="entry name" value="PEP carboxykinase N-terminal domain"/>
    <property type="match status" value="1"/>
</dbReference>
<evidence type="ECO:0000256" key="6">
    <source>
        <dbReference type="ARBA" id="ARBA00023239"/>
    </source>
</evidence>
<evidence type="ECO:0000256" key="7">
    <source>
        <dbReference type="ARBA" id="ARBA00047371"/>
    </source>
</evidence>
<dbReference type="InterPro" id="IPR008210">
    <property type="entry name" value="PEP_carboxykinase_N"/>
</dbReference>
<keyword evidence="9" id="KW-1185">Reference proteome</keyword>
<protein>
    <recommendedName>
        <fullName evidence="3">phosphoenolpyruvate carboxykinase (ATP)</fullName>
        <ecNumber evidence="3">4.1.1.49</ecNumber>
    </recommendedName>
</protein>
<reference evidence="8 9" key="1">
    <citation type="submission" date="2024-05" db="EMBL/GenBank/DDBJ databases">
        <title>Haplotype-resolved chromosome-level genome assembly of Huyou (Citrus changshanensis).</title>
        <authorList>
            <person name="Miao C."/>
            <person name="Chen W."/>
            <person name="Wu Y."/>
            <person name="Wang L."/>
            <person name="Zhao S."/>
            <person name="Grierson D."/>
            <person name="Xu C."/>
            <person name="Chen K."/>
        </authorList>
    </citation>
    <scope>NUCLEOTIDE SEQUENCE [LARGE SCALE GENOMIC DNA]</scope>
    <source>
        <strain evidence="8">01-14</strain>
        <tissue evidence="8">Leaf</tissue>
    </source>
</reference>
<dbReference type="PANTHER" id="PTHR30031:SF2">
    <property type="entry name" value="PHOSPHOENOLPYRUVATE CARBOXYKINASE (ATP)"/>
    <property type="match status" value="1"/>
</dbReference>
<evidence type="ECO:0000256" key="3">
    <source>
        <dbReference type="ARBA" id="ARBA00012363"/>
    </source>
</evidence>
<evidence type="ECO:0000256" key="1">
    <source>
        <dbReference type="ARBA" id="ARBA00004742"/>
    </source>
</evidence>
<dbReference type="EC" id="4.1.1.49" evidence="3"/>
<comment type="caution">
    <text evidence="8">The sequence shown here is derived from an EMBL/GenBank/DDBJ whole genome shotgun (WGS) entry which is preliminary data.</text>
</comment>
<dbReference type="PANTHER" id="PTHR30031">
    <property type="entry name" value="PHOSPHOENOLPYRUVATE CARBOXYKINASE ATP"/>
    <property type="match status" value="1"/>
</dbReference>
<dbReference type="InterPro" id="IPR013035">
    <property type="entry name" value="PEP_carboxykinase_C"/>
</dbReference>
<dbReference type="GO" id="GO:0004612">
    <property type="term" value="F:phosphoenolpyruvate carboxykinase (ATP) activity"/>
    <property type="evidence" value="ECO:0007669"/>
    <property type="project" value="UniProtKB-EC"/>
</dbReference>
<evidence type="ECO:0000313" key="9">
    <source>
        <dbReference type="Proteomes" id="UP001428341"/>
    </source>
</evidence>
<keyword evidence="5" id="KW-0067">ATP-binding</keyword>
<dbReference type="SUPFAM" id="SSF53795">
    <property type="entry name" value="PEP carboxykinase-like"/>
    <property type="match status" value="1"/>
</dbReference>
<evidence type="ECO:0000313" key="8">
    <source>
        <dbReference type="EMBL" id="KAK9201124.1"/>
    </source>
</evidence>
<dbReference type="Proteomes" id="UP001428341">
    <property type="component" value="Unassembled WGS sequence"/>
</dbReference>
<dbReference type="Gene3D" id="3.40.449.10">
    <property type="entry name" value="Phosphoenolpyruvate Carboxykinase, domain 1"/>
    <property type="match status" value="1"/>
</dbReference>
<proteinExistence type="inferred from homology"/>
<dbReference type="EMBL" id="JBCGBO010000005">
    <property type="protein sequence ID" value="KAK9201124.1"/>
    <property type="molecule type" value="Genomic_DNA"/>
</dbReference>
<dbReference type="GO" id="GO:0005524">
    <property type="term" value="F:ATP binding"/>
    <property type="evidence" value="ECO:0007669"/>
    <property type="project" value="UniProtKB-KW"/>
</dbReference>
<comment type="pathway">
    <text evidence="1">Carbohydrate biosynthesis; gluconeogenesis.</text>
</comment>
<keyword evidence="4" id="KW-0547">Nucleotide-binding</keyword>
<dbReference type="FunFam" id="3.40.449.10:FF:000008">
    <property type="entry name" value="D111/G-patch domain-containing protein"/>
    <property type="match status" value="1"/>
</dbReference>
<dbReference type="Gene3D" id="3.90.228.20">
    <property type="match status" value="1"/>
</dbReference>
<evidence type="ECO:0000256" key="5">
    <source>
        <dbReference type="ARBA" id="ARBA00022840"/>
    </source>
</evidence>
<evidence type="ECO:0000256" key="4">
    <source>
        <dbReference type="ARBA" id="ARBA00022741"/>
    </source>
</evidence>
<dbReference type="GO" id="GO:0005829">
    <property type="term" value="C:cytosol"/>
    <property type="evidence" value="ECO:0007669"/>
    <property type="project" value="TreeGrafter"/>
</dbReference>
<gene>
    <name evidence="8" type="ORF">WN944_016325</name>
</gene>
<dbReference type="InterPro" id="IPR001272">
    <property type="entry name" value="PEP_carboxykinase_ATP"/>
</dbReference>
<keyword evidence="6" id="KW-0456">Lyase</keyword>